<dbReference type="EMBL" id="CAUYUJ010018517">
    <property type="protein sequence ID" value="CAK0884229.1"/>
    <property type="molecule type" value="Genomic_DNA"/>
</dbReference>
<organism evidence="3 4">
    <name type="scientific">Prorocentrum cordatum</name>
    <dbReference type="NCBI Taxonomy" id="2364126"/>
    <lineage>
        <taxon>Eukaryota</taxon>
        <taxon>Sar</taxon>
        <taxon>Alveolata</taxon>
        <taxon>Dinophyceae</taxon>
        <taxon>Prorocentrales</taxon>
        <taxon>Prorocentraceae</taxon>
        <taxon>Prorocentrum</taxon>
    </lineage>
</organism>
<comment type="caution">
    <text evidence="3">The sequence shown here is derived from an EMBL/GenBank/DDBJ whole genome shotgun (WGS) entry which is preliminary data.</text>
</comment>
<evidence type="ECO:0000256" key="1">
    <source>
        <dbReference type="SAM" id="MobiDB-lite"/>
    </source>
</evidence>
<keyword evidence="2" id="KW-0812">Transmembrane</keyword>
<evidence type="ECO:0008006" key="5">
    <source>
        <dbReference type="Google" id="ProtNLM"/>
    </source>
</evidence>
<evidence type="ECO:0000313" key="4">
    <source>
        <dbReference type="Proteomes" id="UP001189429"/>
    </source>
</evidence>
<keyword evidence="4" id="KW-1185">Reference proteome</keyword>
<feature type="region of interest" description="Disordered" evidence="1">
    <location>
        <begin position="115"/>
        <end position="166"/>
    </location>
</feature>
<feature type="transmembrane region" description="Helical" evidence="2">
    <location>
        <begin position="37"/>
        <end position="58"/>
    </location>
</feature>
<proteinExistence type="predicted"/>
<evidence type="ECO:0000256" key="2">
    <source>
        <dbReference type="SAM" id="Phobius"/>
    </source>
</evidence>
<feature type="compositionally biased region" description="Gly residues" evidence="1">
    <location>
        <begin position="122"/>
        <end position="137"/>
    </location>
</feature>
<feature type="compositionally biased region" description="Basic and acidic residues" evidence="1">
    <location>
        <begin position="205"/>
        <end position="224"/>
    </location>
</feature>
<accession>A0ABN9WD47</accession>
<feature type="compositionally biased region" description="Acidic residues" evidence="1">
    <location>
        <begin position="146"/>
        <end position="155"/>
    </location>
</feature>
<feature type="non-terminal residue" evidence="3">
    <location>
        <position position="224"/>
    </location>
</feature>
<keyword evidence="2" id="KW-1133">Transmembrane helix</keyword>
<gene>
    <name evidence="3" type="ORF">PCOR1329_LOCUS66226</name>
</gene>
<sequence length="224" mass="24949">MGSAPTSDFLYNCIFYCPMHLSKITGMHLVIVAMPPLHTRLILFPFLYTFWGCARAVLRESFRKWHASYLNFMRKPLVELWDHCHRLPERWCGQGARWRIFTRISLPAHARLEAASESGRAPGDGPGGGCGQTGPAGGSSAAERSWEEEELEELSDAQQRGLAPRRWRARAACVEGRARTPPFSTPWATLAGPAEGIAASARAQSGRDEMPGELVETRTPSRWE</sequence>
<evidence type="ECO:0000313" key="3">
    <source>
        <dbReference type="EMBL" id="CAK0884229.1"/>
    </source>
</evidence>
<protein>
    <recommendedName>
        <fullName evidence="5">Glycerophosphocholine acyltransferase 1</fullName>
    </recommendedName>
</protein>
<keyword evidence="2" id="KW-0472">Membrane</keyword>
<reference evidence="3" key="1">
    <citation type="submission" date="2023-10" db="EMBL/GenBank/DDBJ databases">
        <authorList>
            <person name="Chen Y."/>
            <person name="Shah S."/>
            <person name="Dougan E. K."/>
            <person name="Thang M."/>
            <person name="Chan C."/>
        </authorList>
    </citation>
    <scope>NUCLEOTIDE SEQUENCE [LARGE SCALE GENOMIC DNA]</scope>
</reference>
<feature type="region of interest" description="Disordered" evidence="1">
    <location>
        <begin position="198"/>
        <end position="224"/>
    </location>
</feature>
<name>A0ABN9WD47_9DINO</name>
<dbReference type="Proteomes" id="UP001189429">
    <property type="component" value="Unassembled WGS sequence"/>
</dbReference>